<protein>
    <submittedName>
        <fullName evidence="3">Tetratricopeptide (TPR) repeat protein</fullName>
    </submittedName>
</protein>
<dbReference type="Pfam" id="PF13181">
    <property type="entry name" value="TPR_8"/>
    <property type="match status" value="1"/>
</dbReference>
<evidence type="ECO:0000313" key="4">
    <source>
        <dbReference type="Proteomes" id="UP000539953"/>
    </source>
</evidence>
<evidence type="ECO:0000256" key="1">
    <source>
        <dbReference type="ARBA" id="ARBA00022737"/>
    </source>
</evidence>
<comment type="caution">
    <text evidence="3">The sequence shown here is derived from an EMBL/GenBank/DDBJ whole genome shotgun (WGS) entry which is preliminary data.</text>
</comment>
<dbReference type="SUPFAM" id="SSF48452">
    <property type="entry name" value="TPR-like"/>
    <property type="match status" value="2"/>
</dbReference>
<sequence>MNQEELRDTIIDALDQDEWEQALNLIEQYYREYGPDFFYFMSLSDCYMYEERFHDVLDLMHHAKELGFQNTYIHERTGDALIGMGRFEEALESYLQCDIDDDDAEMLRIRYIIGFCYMKLNDYQNAASYFEDVLLEADYPMAYLMCGTAYMMLDKDQLGIEYIDKAVALDSNLLDEAAETMNQMGSLEGLHSLLDHHLEADNADHLQYEYDFFMENDQYDEAIDRMEQLKNSAPNIWTYSLLGNAYAAKRESEKANRCYRAALDAENVDMDEKDVLTAKLILLENLGLNKSEQYQYLKEYLHSAKANLDIYSKLCEFATEHENKRLANQLMKIETDPETPESIAFHISYYMTFRMPEEGLEYMKTIDHSMPQYYAILLLFQYYAGHLDEVIALKEKALPDGHAAFYIYCSYLQTGRFEEAENFFKTYADSFDDPDDENWEIFSDLIHDLDQRFTDR</sequence>
<reference evidence="3 4" key="1">
    <citation type="submission" date="2020-08" db="EMBL/GenBank/DDBJ databases">
        <title>Genomic Encyclopedia of Type Strains, Phase IV (KMG-IV): sequencing the most valuable type-strain genomes for metagenomic binning, comparative biology and taxonomic classification.</title>
        <authorList>
            <person name="Goeker M."/>
        </authorList>
    </citation>
    <scope>NUCLEOTIDE SEQUENCE [LARGE SCALE GENOMIC DNA]</scope>
    <source>
        <strain evidence="3 4">DSM 25799</strain>
    </source>
</reference>
<dbReference type="Proteomes" id="UP000539953">
    <property type="component" value="Unassembled WGS sequence"/>
</dbReference>
<accession>A0A7W8D0P6</accession>
<dbReference type="InterPro" id="IPR019734">
    <property type="entry name" value="TPR_rpt"/>
</dbReference>
<proteinExistence type="predicted"/>
<keyword evidence="4" id="KW-1185">Reference proteome</keyword>
<keyword evidence="2" id="KW-0802">TPR repeat</keyword>
<dbReference type="Gene3D" id="1.25.40.10">
    <property type="entry name" value="Tetratricopeptide repeat domain"/>
    <property type="match status" value="3"/>
</dbReference>
<keyword evidence="1" id="KW-0677">Repeat</keyword>
<organism evidence="3 4">
    <name type="scientific">Catenisphaera adipataccumulans</name>
    <dbReference type="NCBI Taxonomy" id="700500"/>
    <lineage>
        <taxon>Bacteria</taxon>
        <taxon>Bacillati</taxon>
        <taxon>Bacillota</taxon>
        <taxon>Erysipelotrichia</taxon>
        <taxon>Erysipelotrichales</taxon>
        <taxon>Erysipelotrichaceae</taxon>
        <taxon>Catenisphaera</taxon>
    </lineage>
</organism>
<name>A0A7W8D0P6_9FIRM</name>
<dbReference type="RefSeq" id="WP_183329228.1">
    <property type="nucleotide sequence ID" value="NZ_JACHHK010000010.1"/>
</dbReference>
<dbReference type="SMART" id="SM00028">
    <property type="entry name" value="TPR"/>
    <property type="match status" value="4"/>
</dbReference>
<evidence type="ECO:0000313" key="3">
    <source>
        <dbReference type="EMBL" id="MBB5183933.1"/>
    </source>
</evidence>
<dbReference type="PANTHER" id="PTHR45586">
    <property type="entry name" value="TPR REPEAT-CONTAINING PROTEIN PA4667"/>
    <property type="match status" value="1"/>
</dbReference>
<dbReference type="InterPro" id="IPR051012">
    <property type="entry name" value="CellSynth/LPSAsmb/PSIAsmb"/>
</dbReference>
<dbReference type="EMBL" id="JACHHK010000010">
    <property type="protein sequence ID" value="MBB5183933.1"/>
    <property type="molecule type" value="Genomic_DNA"/>
</dbReference>
<dbReference type="InterPro" id="IPR011990">
    <property type="entry name" value="TPR-like_helical_dom_sf"/>
</dbReference>
<dbReference type="AlphaFoldDB" id="A0A7W8D0P6"/>
<dbReference type="PANTHER" id="PTHR45586:SF1">
    <property type="entry name" value="LIPOPOLYSACCHARIDE ASSEMBLY PROTEIN B"/>
    <property type="match status" value="1"/>
</dbReference>
<evidence type="ECO:0000256" key="2">
    <source>
        <dbReference type="ARBA" id="ARBA00022803"/>
    </source>
</evidence>
<gene>
    <name evidence="3" type="ORF">HNQ47_001981</name>
</gene>